<dbReference type="EMBL" id="AE014073">
    <property type="protein sequence ID" value="AAP19449.1"/>
    <property type="molecule type" value="Genomic_DNA"/>
</dbReference>
<evidence type="ECO:0000313" key="1">
    <source>
        <dbReference type="EMBL" id="AAP19449.1"/>
    </source>
</evidence>
<dbReference type="AlphaFoldDB" id="A0A0H2V3K3"/>
<accession>A0A0H2V3K3</accession>
<evidence type="ECO:0000313" key="2">
    <source>
        <dbReference type="Proteomes" id="UP000002673"/>
    </source>
</evidence>
<protein>
    <submittedName>
        <fullName evidence="1">Uncharacterized protein</fullName>
    </submittedName>
</protein>
<name>A0A0H2V3K3_SHIFL</name>
<organism evidence="1 2">
    <name type="scientific">Shigella flexneri</name>
    <dbReference type="NCBI Taxonomy" id="623"/>
    <lineage>
        <taxon>Bacteria</taxon>
        <taxon>Pseudomonadati</taxon>
        <taxon>Pseudomonadota</taxon>
        <taxon>Gammaproteobacteria</taxon>
        <taxon>Enterobacterales</taxon>
        <taxon>Enterobacteriaceae</taxon>
        <taxon>Shigella</taxon>
    </lineage>
</organism>
<sequence>MSNTLNHTSSRQIVRHYTHSQKRCKHLMQYFVSANGLFELKVKIYAFLFSMILEGKCRSVSIIADISCFFLFHFHAIRNAFYSIHPTYRAEGENERLTLLLIAQGYALSL</sequence>
<proteinExistence type="predicted"/>
<gene>
    <name evidence="1" type="primary">yjgG</name>
    <name evidence="1" type="ordered locus">S4506</name>
</gene>
<reference evidence="1 2" key="1">
    <citation type="journal article" date="2003" name="Infect. Immun.">
        <title>Complete genome sequence and comparative genomics of Shigella flexneri serotype 2a strain 2457T.</title>
        <authorList>
            <person name="Wei J."/>
            <person name="Goldberg M.B."/>
            <person name="Burland V."/>
            <person name="Venkatesan M.M."/>
            <person name="Deng W."/>
            <person name="Fournier G."/>
            <person name="Mayhew G.F."/>
            <person name="Plunkett G.III."/>
            <person name="Rose D.J."/>
            <person name="Darling A."/>
            <person name="Mau B."/>
            <person name="Perna N.T."/>
            <person name="Payne S.M."/>
            <person name="Runyen-Janecky L.J."/>
            <person name="Zhou S."/>
            <person name="Schwartz D.C."/>
            <person name="Blattner F.R."/>
        </authorList>
    </citation>
    <scope>NUCLEOTIDE SEQUENCE [LARGE SCALE GENOMIC DNA]</scope>
    <source>
        <strain evidence="2">ATCC 700930 / 2457T / Serotype 2a</strain>
    </source>
</reference>
<dbReference type="Proteomes" id="UP000002673">
    <property type="component" value="Chromosome"/>
</dbReference>
<dbReference type="KEGG" id="sfx:S4506"/>